<feature type="region of interest" description="Disordered" evidence="1">
    <location>
        <begin position="1"/>
        <end position="36"/>
    </location>
</feature>
<accession>A0ABQ6R5S0</accession>
<evidence type="ECO:0000313" key="3">
    <source>
        <dbReference type="Proteomes" id="UP001342631"/>
    </source>
</evidence>
<dbReference type="EMBL" id="BTTX01000012">
    <property type="protein sequence ID" value="GMU11369.1"/>
    <property type="molecule type" value="Genomic_DNA"/>
</dbReference>
<comment type="caution">
    <text evidence="2">The sequence shown here is derived from an EMBL/GenBank/DDBJ whole genome shotgun (WGS) entry which is preliminary data.</text>
</comment>
<feature type="compositionally biased region" description="Low complexity" evidence="1">
    <location>
        <begin position="20"/>
        <end position="29"/>
    </location>
</feature>
<feature type="region of interest" description="Disordered" evidence="1">
    <location>
        <begin position="50"/>
        <end position="85"/>
    </location>
</feature>
<gene>
    <name evidence="2" type="ORF">ASNO1_76230</name>
</gene>
<sequence>MPTSRSEARAETRSRRTSRRTLSMAARTSPETSAGGDVRFEWEPIYLPATYGAGGTGTSESAGAARLPGGRQEGGARRGGVTPGR</sequence>
<keyword evidence="3" id="KW-1185">Reference proteome</keyword>
<organism evidence="2 3">
    <name type="scientific">Corallococcus caeni</name>
    <dbReference type="NCBI Taxonomy" id="3082388"/>
    <lineage>
        <taxon>Bacteria</taxon>
        <taxon>Pseudomonadati</taxon>
        <taxon>Myxococcota</taxon>
        <taxon>Myxococcia</taxon>
        <taxon>Myxococcales</taxon>
        <taxon>Cystobacterineae</taxon>
        <taxon>Myxococcaceae</taxon>
        <taxon>Corallococcus</taxon>
    </lineage>
</organism>
<feature type="compositionally biased region" description="Basic and acidic residues" evidence="1">
    <location>
        <begin position="1"/>
        <end position="14"/>
    </location>
</feature>
<reference evidence="2 3" key="1">
    <citation type="journal article" date="2024" name="Arch. Microbiol.">
        <title>Corallococcus caeni sp. nov., a novel myxobacterium isolated from activated sludge.</title>
        <authorList>
            <person name="Tomita S."/>
            <person name="Nakai R."/>
            <person name="Kuroda K."/>
            <person name="Kurashita H."/>
            <person name="Hatamoto M."/>
            <person name="Yamaguchi T."/>
            <person name="Narihiro T."/>
        </authorList>
    </citation>
    <scope>NUCLEOTIDE SEQUENCE [LARGE SCALE GENOMIC DNA]</scope>
    <source>
        <strain evidence="2 3">NO1</strain>
    </source>
</reference>
<evidence type="ECO:0000256" key="1">
    <source>
        <dbReference type="SAM" id="MobiDB-lite"/>
    </source>
</evidence>
<proteinExistence type="predicted"/>
<evidence type="ECO:0000313" key="2">
    <source>
        <dbReference type="EMBL" id="GMU11369.1"/>
    </source>
</evidence>
<feature type="compositionally biased region" description="Gly residues" evidence="1">
    <location>
        <begin position="71"/>
        <end position="85"/>
    </location>
</feature>
<protein>
    <submittedName>
        <fullName evidence="2">Uncharacterized protein</fullName>
    </submittedName>
</protein>
<dbReference type="Proteomes" id="UP001342631">
    <property type="component" value="Unassembled WGS sequence"/>
</dbReference>
<name>A0ABQ6R5S0_9BACT</name>